<dbReference type="Pfam" id="PF25876">
    <property type="entry name" value="HH_MFP_RND"/>
    <property type="match status" value="1"/>
</dbReference>
<feature type="transmembrane region" description="Helical" evidence="3">
    <location>
        <begin position="12"/>
        <end position="30"/>
    </location>
</feature>
<dbReference type="Proteomes" id="UP000297597">
    <property type="component" value="Unassembled WGS sequence"/>
</dbReference>
<dbReference type="SUPFAM" id="SSF111369">
    <property type="entry name" value="HlyD-like secretion proteins"/>
    <property type="match status" value="1"/>
</dbReference>
<evidence type="ECO:0000256" key="3">
    <source>
        <dbReference type="SAM" id="Phobius"/>
    </source>
</evidence>
<dbReference type="InterPro" id="IPR058792">
    <property type="entry name" value="Beta-barrel_RND_2"/>
</dbReference>
<dbReference type="PANTHER" id="PTHR30469:SF15">
    <property type="entry name" value="HLYD FAMILY OF SECRETION PROTEINS"/>
    <property type="match status" value="1"/>
</dbReference>
<keyword evidence="9" id="KW-1185">Reference proteome</keyword>
<evidence type="ECO:0000313" key="9">
    <source>
        <dbReference type="Proteomes" id="UP000297597"/>
    </source>
</evidence>
<protein>
    <submittedName>
        <fullName evidence="8">Multidrug resistance protein MdtE</fullName>
    </submittedName>
</protein>
<keyword evidence="3" id="KW-0472">Membrane</keyword>
<comment type="caution">
    <text evidence="8">The sequence shown here is derived from an EMBL/GenBank/DDBJ whole genome shotgun (WGS) entry which is preliminary data.</text>
</comment>
<evidence type="ECO:0000256" key="2">
    <source>
        <dbReference type="SAM" id="Coils"/>
    </source>
</evidence>
<evidence type="ECO:0000259" key="6">
    <source>
        <dbReference type="Pfam" id="PF25954"/>
    </source>
</evidence>
<feature type="domain" description="CusB-like beta-barrel" evidence="6">
    <location>
        <begin position="222"/>
        <end position="295"/>
    </location>
</feature>
<feature type="coiled-coil region" evidence="2">
    <location>
        <begin position="117"/>
        <end position="175"/>
    </location>
</feature>
<comment type="similarity">
    <text evidence="1">Belongs to the membrane fusion protein (MFP) (TC 8.A.1) family.</text>
</comment>
<dbReference type="InterPro" id="IPR058637">
    <property type="entry name" value="YknX-like_C"/>
</dbReference>
<keyword evidence="3" id="KW-1133">Transmembrane helix</keyword>
<evidence type="ECO:0000259" key="7">
    <source>
        <dbReference type="Pfam" id="PF25989"/>
    </source>
</evidence>
<organism evidence="8 9">
    <name type="scientific">Pelotomaculum propionicicum</name>
    <dbReference type="NCBI Taxonomy" id="258475"/>
    <lineage>
        <taxon>Bacteria</taxon>
        <taxon>Bacillati</taxon>
        <taxon>Bacillota</taxon>
        <taxon>Clostridia</taxon>
        <taxon>Eubacteriales</taxon>
        <taxon>Desulfotomaculaceae</taxon>
        <taxon>Pelotomaculum</taxon>
    </lineage>
</organism>
<reference evidence="8 9" key="1">
    <citation type="journal article" date="2018" name="Environ. Microbiol.">
        <title>Novel energy conservation strategies and behaviour of Pelotomaculum schinkii driving syntrophic propionate catabolism.</title>
        <authorList>
            <person name="Hidalgo-Ahumada C.A.P."/>
            <person name="Nobu M.K."/>
            <person name="Narihiro T."/>
            <person name="Tamaki H."/>
            <person name="Liu W.T."/>
            <person name="Kamagata Y."/>
            <person name="Stams A.J.M."/>
            <person name="Imachi H."/>
            <person name="Sousa D.Z."/>
        </authorList>
    </citation>
    <scope>NUCLEOTIDE SEQUENCE [LARGE SCALE GENOMIC DNA]</scope>
    <source>
        <strain evidence="8 9">MGP</strain>
    </source>
</reference>
<accession>A0A4Y7RTT6</accession>
<dbReference type="Gene3D" id="2.40.420.20">
    <property type="match status" value="1"/>
</dbReference>
<dbReference type="Gene3D" id="2.40.50.100">
    <property type="match status" value="1"/>
</dbReference>
<dbReference type="GO" id="GO:1990281">
    <property type="term" value="C:efflux pump complex"/>
    <property type="evidence" value="ECO:0007669"/>
    <property type="project" value="TreeGrafter"/>
</dbReference>
<dbReference type="Gene3D" id="2.40.30.170">
    <property type="match status" value="1"/>
</dbReference>
<feature type="domain" description="YknX-like C-terminal permuted SH3-like" evidence="7">
    <location>
        <begin position="305"/>
        <end position="369"/>
    </location>
</feature>
<proteinExistence type="inferred from homology"/>
<keyword evidence="3" id="KW-0812">Transmembrane</keyword>
<keyword evidence="2" id="KW-0175">Coiled coil</keyword>
<dbReference type="InterPro" id="IPR058624">
    <property type="entry name" value="MdtA-like_HH"/>
</dbReference>
<dbReference type="Pfam" id="PF25917">
    <property type="entry name" value="BSH_RND"/>
    <property type="match status" value="1"/>
</dbReference>
<sequence length="376" mass="41395">MKTQKRTIVQSGRIILVFLLALSTSLWLMGCSPEAQEVKEDAPLVRTLTIKSVEGNLKSVYPGEVCGRNETKLAFQVNGKIINRYVDLGSIVTQGDLLMQLDARDFQQNIDAIGAQLSSAQSQLNLATDNLKRYRQLYEQKAISKAEYDSFQNTYNSAEALVRQITAQYEQAVNQLNYTNLYSDCNGVVKSIDGEVGQMVGPGVVTSRPQVVTIVRDGEREVEINVPENRLDELRKAEKIQVKFWALPDVVIDGRVREISPVADQVSRTYKVRVSLVNPPEGIELGMTSSVIISGAARQQATAYIPLSAIYQTGDTPAVWVVNDGVVHLRSIKVGAFGDNQVQVLEGLKDGEIIVTAGVQKLREGQRVRTSAGEAR</sequence>
<dbReference type="PROSITE" id="PS51257">
    <property type="entry name" value="PROKAR_LIPOPROTEIN"/>
    <property type="match status" value="1"/>
</dbReference>
<dbReference type="EMBL" id="QFFZ01000008">
    <property type="protein sequence ID" value="TEB12190.1"/>
    <property type="molecule type" value="Genomic_DNA"/>
</dbReference>
<dbReference type="InterPro" id="IPR058625">
    <property type="entry name" value="MdtA-like_BSH"/>
</dbReference>
<dbReference type="Gene3D" id="1.10.287.470">
    <property type="entry name" value="Helix hairpin bin"/>
    <property type="match status" value="1"/>
</dbReference>
<dbReference type="InterPro" id="IPR006143">
    <property type="entry name" value="RND_pump_MFP"/>
</dbReference>
<dbReference type="GO" id="GO:0015562">
    <property type="term" value="F:efflux transmembrane transporter activity"/>
    <property type="evidence" value="ECO:0007669"/>
    <property type="project" value="InterPro"/>
</dbReference>
<evidence type="ECO:0000259" key="5">
    <source>
        <dbReference type="Pfam" id="PF25917"/>
    </source>
</evidence>
<evidence type="ECO:0000256" key="1">
    <source>
        <dbReference type="ARBA" id="ARBA00009477"/>
    </source>
</evidence>
<dbReference type="RefSeq" id="WP_205077947.1">
    <property type="nucleotide sequence ID" value="NZ_QFFZ01000008.1"/>
</dbReference>
<feature type="domain" description="Multidrug resistance protein MdtA-like alpha-helical hairpin" evidence="4">
    <location>
        <begin position="113"/>
        <end position="179"/>
    </location>
</feature>
<evidence type="ECO:0000313" key="8">
    <source>
        <dbReference type="EMBL" id="TEB12190.1"/>
    </source>
</evidence>
<dbReference type="AlphaFoldDB" id="A0A4Y7RTT6"/>
<gene>
    <name evidence="8" type="primary">mdtE_1</name>
    <name evidence="8" type="ORF">Pmgp_01080</name>
</gene>
<evidence type="ECO:0000259" key="4">
    <source>
        <dbReference type="Pfam" id="PF25876"/>
    </source>
</evidence>
<name>A0A4Y7RTT6_9FIRM</name>
<dbReference type="Pfam" id="PF25989">
    <property type="entry name" value="YknX_C"/>
    <property type="match status" value="1"/>
</dbReference>
<dbReference type="NCBIfam" id="TIGR01730">
    <property type="entry name" value="RND_mfp"/>
    <property type="match status" value="1"/>
</dbReference>
<dbReference type="PANTHER" id="PTHR30469">
    <property type="entry name" value="MULTIDRUG RESISTANCE PROTEIN MDTA"/>
    <property type="match status" value="1"/>
</dbReference>
<feature type="domain" description="Multidrug resistance protein MdtA-like barrel-sandwich hybrid" evidence="5">
    <location>
        <begin position="74"/>
        <end position="198"/>
    </location>
</feature>
<dbReference type="Pfam" id="PF25954">
    <property type="entry name" value="Beta-barrel_RND_2"/>
    <property type="match status" value="1"/>
</dbReference>